<evidence type="ECO:0000313" key="14">
    <source>
        <dbReference type="EMBL" id="HJB27927.1"/>
    </source>
</evidence>
<comment type="catalytic activity">
    <reaction evidence="1">
        <text>ATP + protein L-histidine = ADP + protein N-phospho-L-histidine.</text>
        <dbReference type="EC" id="2.7.13.3"/>
    </reaction>
</comment>
<dbReference type="CDD" id="cd00082">
    <property type="entry name" value="HisKA"/>
    <property type="match status" value="1"/>
</dbReference>
<dbReference type="InterPro" id="IPR005467">
    <property type="entry name" value="His_kinase_dom"/>
</dbReference>
<accession>A0A9D2RV77</accession>
<dbReference type="PANTHER" id="PTHR45528:SF8">
    <property type="entry name" value="HISTIDINE KINASE"/>
    <property type="match status" value="1"/>
</dbReference>
<organism evidence="14 15">
    <name type="scientific">Candidatus Blautia faecavium</name>
    <dbReference type="NCBI Taxonomy" id="2838487"/>
    <lineage>
        <taxon>Bacteria</taxon>
        <taxon>Bacillati</taxon>
        <taxon>Bacillota</taxon>
        <taxon>Clostridia</taxon>
        <taxon>Lachnospirales</taxon>
        <taxon>Lachnospiraceae</taxon>
        <taxon>Blautia</taxon>
    </lineage>
</organism>
<dbReference type="InterPro" id="IPR003660">
    <property type="entry name" value="HAMP_dom"/>
</dbReference>
<evidence type="ECO:0000256" key="10">
    <source>
        <dbReference type="ARBA" id="ARBA00023136"/>
    </source>
</evidence>
<dbReference type="SMART" id="SM00388">
    <property type="entry name" value="HisKA"/>
    <property type="match status" value="1"/>
</dbReference>
<dbReference type="SMART" id="SM00387">
    <property type="entry name" value="HATPase_c"/>
    <property type="match status" value="1"/>
</dbReference>
<dbReference type="InterPro" id="IPR003661">
    <property type="entry name" value="HisK_dim/P_dom"/>
</dbReference>
<evidence type="ECO:0000256" key="4">
    <source>
        <dbReference type="ARBA" id="ARBA00022553"/>
    </source>
</evidence>
<dbReference type="InterPro" id="IPR050398">
    <property type="entry name" value="HssS/ArlS-like"/>
</dbReference>
<dbReference type="EC" id="2.7.13.3" evidence="3"/>
<evidence type="ECO:0000259" key="13">
    <source>
        <dbReference type="PROSITE" id="PS50885"/>
    </source>
</evidence>
<feature type="domain" description="HAMP" evidence="13">
    <location>
        <begin position="176"/>
        <end position="228"/>
    </location>
</feature>
<dbReference type="Gene3D" id="3.30.565.10">
    <property type="entry name" value="Histidine kinase-like ATPase, C-terminal domain"/>
    <property type="match status" value="1"/>
</dbReference>
<evidence type="ECO:0000256" key="2">
    <source>
        <dbReference type="ARBA" id="ARBA00004141"/>
    </source>
</evidence>
<dbReference type="Proteomes" id="UP000823842">
    <property type="component" value="Unassembled WGS sequence"/>
</dbReference>
<evidence type="ECO:0000313" key="15">
    <source>
        <dbReference type="Proteomes" id="UP000823842"/>
    </source>
</evidence>
<dbReference type="SUPFAM" id="SSF47384">
    <property type="entry name" value="Homodimeric domain of signal transducing histidine kinase"/>
    <property type="match status" value="1"/>
</dbReference>
<dbReference type="EMBL" id="DWYZ01000081">
    <property type="protein sequence ID" value="HJB27927.1"/>
    <property type="molecule type" value="Genomic_DNA"/>
</dbReference>
<proteinExistence type="predicted"/>
<evidence type="ECO:0000256" key="7">
    <source>
        <dbReference type="ARBA" id="ARBA00022777"/>
    </source>
</evidence>
<name>A0A9D2RV77_9FIRM</name>
<comment type="caution">
    <text evidence="14">The sequence shown here is derived from an EMBL/GenBank/DDBJ whole genome shotgun (WGS) entry which is preliminary data.</text>
</comment>
<feature type="domain" description="Histidine kinase" evidence="12">
    <location>
        <begin position="243"/>
        <end position="461"/>
    </location>
</feature>
<keyword evidence="10 11" id="KW-0472">Membrane</keyword>
<dbReference type="Gene3D" id="1.10.287.130">
    <property type="match status" value="1"/>
</dbReference>
<keyword evidence="9" id="KW-0902">Two-component regulatory system</keyword>
<dbReference type="PROSITE" id="PS50885">
    <property type="entry name" value="HAMP"/>
    <property type="match status" value="1"/>
</dbReference>
<dbReference type="InterPro" id="IPR036097">
    <property type="entry name" value="HisK_dim/P_sf"/>
</dbReference>
<reference evidence="14" key="2">
    <citation type="submission" date="2021-04" db="EMBL/GenBank/DDBJ databases">
        <authorList>
            <person name="Gilroy R."/>
        </authorList>
    </citation>
    <scope>NUCLEOTIDE SEQUENCE</scope>
    <source>
        <strain evidence="14">ChiSjej1B19-5720</strain>
    </source>
</reference>
<dbReference type="InterPro" id="IPR036890">
    <property type="entry name" value="HATPase_C_sf"/>
</dbReference>
<dbReference type="GO" id="GO:0000155">
    <property type="term" value="F:phosphorelay sensor kinase activity"/>
    <property type="evidence" value="ECO:0007669"/>
    <property type="project" value="InterPro"/>
</dbReference>
<feature type="transmembrane region" description="Helical" evidence="11">
    <location>
        <begin position="153"/>
        <end position="170"/>
    </location>
</feature>
<dbReference type="GO" id="GO:0005886">
    <property type="term" value="C:plasma membrane"/>
    <property type="evidence" value="ECO:0007669"/>
    <property type="project" value="TreeGrafter"/>
</dbReference>
<dbReference type="SUPFAM" id="SSF55874">
    <property type="entry name" value="ATPase domain of HSP90 chaperone/DNA topoisomerase II/histidine kinase"/>
    <property type="match status" value="1"/>
</dbReference>
<evidence type="ECO:0000256" key="8">
    <source>
        <dbReference type="ARBA" id="ARBA00022989"/>
    </source>
</evidence>
<dbReference type="AlphaFoldDB" id="A0A9D2RV77"/>
<evidence type="ECO:0000256" key="9">
    <source>
        <dbReference type="ARBA" id="ARBA00023012"/>
    </source>
</evidence>
<dbReference type="PANTHER" id="PTHR45528">
    <property type="entry name" value="SENSOR HISTIDINE KINASE CPXA"/>
    <property type="match status" value="1"/>
</dbReference>
<evidence type="ECO:0000259" key="12">
    <source>
        <dbReference type="PROSITE" id="PS50109"/>
    </source>
</evidence>
<evidence type="ECO:0000256" key="6">
    <source>
        <dbReference type="ARBA" id="ARBA00022692"/>
    </source>
</evidence>
<protein>
    <recommendedName>
        <fullName evidence="3">histidine kinase</fullName>
        <ecNumber evidence="3">2.7.13.3</ecNumber>
    </recommendedName>
</protein>
<keyword evidence="5" id="KW-0808">Transferase</keyword>
<evidence type="ECO:0000256" key="1">
    <source>
        <dbReference type="ARBA" id="ARBA00000085"/>
    </source>
</evidence>
<keyword evidence="7 14" id="KW-0418">Kinase</keyword>
<dbReference type="PROSITE" id="PS50109">
    <property type="entry name" value="HIS_KIN"/>
    <property type="match status" value="1"/>
</dbReference>
<evidence type="ECO:0000256" key="5">
    <source>
        <dbReference type="ARBA" id="ARBA00022679"/>
    </source>
</evidence>
<keyword evidence="4" id="KW-0597">Phosphoprotein</keyword>
<evidence type="ECO:0000256" key="3">
    <source>
        <dbReference type="ARBA" id="ARBA00012438"/>
    </source>
</evidence>
<feature type="transmembrane region" description="Helical" evidence="11">
    <location>
        <begin position="12"/>
        <end position="40"/>
    </location>
</feature>
<gene>
    <name evidence="14" type="ORF">IAA06_03940</name>
</gene>
<dbReference type="Pfam" id="PF02518">
    <property type="entry name" value="HATPase_c"/>
    <property type="match status" value="1"/>
</dbReference>
<dbReference type="Pfam" id="PF00512">
    <property type="entry name" value="HisKA"/>
    <property type="match status" value="1"/>
</dbReference>
<reference evidence="14" key="1">
    <citation type="journal article" date="2021" name="PeerJ">
        <title>Extensive microbial diversity within the chicken gut microbiome revealed by metagenomics and culture.</title>
        <authorList>
            <person name="Gilroy R."/>
            <person name="Ravi A."/>
            <person name="Getino M."/>
            <person name="Pursley I."/>
            <person name="Horton D.L."/>
            <person name="Alikhan N.F."/>
            <person name="Baker D."/>
            <person name="Gharbi K."/>
            <person name="Hall N."/>
            <person name="Watson M."/>
            <person name="Adriaenssens E.M."/>
            <person name="Foster-Nyarko E."/>
            <person name="Jarju S."/>
            <person name="Secka A."/>
            <person name="Antonio M."/>
            <person name="Oren A."/>
            <person name="Chaudhuri R.R."/>
            <person name="La Ragione R."/>
            <person name="Hildebrand F."/>
            <person name="Pallen M.J."/>
        </authorList>
    </citation>
    <scope>NUCLEOTIDE SEQUENCE</scope>
    <source>
        <strain evidence="14">ChiSjej1B19-5720</strain>
    </source>
</reference>
<keyword evidence="6 11" id="KW-0812">Transmembrane</keyword>
<sequence>MEMKKRQKTLGGLFLKYIAVFCVSSLLLMVLEAAVFMVMVRASLILPASYAENWLSVNEEKLTQADRVEEEWMPGGCRYGIYSENGDWLYGNLEEEERNEGWQHYQTGNIYGQGGWYYRFFHRDNGEICLVKYQLITRYANEKLNQCLPTPEIMLPIVYFLLFAVNVYFLSRRFGNRLKKELLSLHEVTERIAGNDLDFQVKPSGVREINEVMFSLGKLKDALQQSLKRQWDMEQRRKEELSALAHDIKTPLTVIRGNGELLEEGCLSPEDKENVAFILENAREIDVYLQRMRQLLSGSEEMSEPLLMQGQDLAKEMAETAKRLCRGERLPLTVNIEKIDGRIFCVKEEILRAWENLISNGAEHTDRKRGLEIHIQMKEKETGTYLTAEVRDYGKGFTRKDLACADQEFYSGDISRHDRSHQGLGLSIAKRFMEKQGGLLEFKNAEDGPGAETSLWLFMEI</sequence>
<dbReference type="InterPro" id="IPR003594">
    <property type="entry name" value="HATPase_dom"/>
</dbReference>
<comment type="subcellular location">
    <subcellularLocation>
        <location evidence="2">Membrane</location>
        <topology evidence="2">Multi-pass membrane protein</topology>
    </subcellularLocation>
</comment>
<evidence type="ECO:0000256" key="11">
    <source>
        <dbReference type="SAM" id="Phobius"/>
    </source>
</evidence>
<keyword evidence="8 11" id="KW-1133">Transmembrane helix</keyword>